<protein>
    <recommendedName>
        <fullName evidence="2">histidine kinase</fullName>
        <ecNumber evidence="2">2.7.13.3</ecNumber>
    </recommendedName>
</protein>
<dbReference type="OrthoDB" id="8552871at2"/>
<dbReference type="Pfam" id="PF00989">
    <property type="entry name" value="PAS"/>
    <property type="match status" value="1"/>
</dbReference>
<dbReference type="InterPro" id="IPR000014">
    <property type="entry name" value="PAS"/>
</dbReference>
<evidence type="ECO:0000256" key="5">
    <source>
        <dbReference type="ARBA" id="ARBA00022777"/>
    </source>
</evidence>
<dbReference type="PATRIC" id="fig|36861.3.peg.3033"/>
<dbReference type="AlphaFoldDB" id="A0A106BH75"/>
<dbReference type="SMART" id="SM00091">
    <property type="entry name" value="PAS"/>
    <property type="match status" value="2"/>
</dbReference>
<dbReference type="InterPro" id="IPR035965">
    <property type="entry name" value="PAS-like_dom_sf"/>
</dbReference>
<evidence type="ECO:0000313" key="9">
    <source>
        <dbReference type="Proteomes" id="UP000064243"/>
    </source>
</evidence>
<sequence length="357" mass="39830">NRGVIRIHARKLPLKDASGAVTHILITAEDITERLAADVCLRHSEARFRSLTHLSADWYWELDEQFRFTMLSGGATSQVKSIIGDYLGKTRWESNDTSRNQAAWPLHRAQLERHETFRNFEYEREDKDGKVLVFCISGEPIVDANGKFIGYRGVGTDITARKQTETALRASEARFRTVVAALAEGVVLRDADGRIVDCNASAERILGKTLAQMKGQTSIAPEWQLLREDGSLMPEEGRPSVIAKRTGLPQSNVVVCYRKPDGSVLWLLINLQPLFEGPSSAPSGFVSTITDITQRKRAKMEIVRLNVNLENRVSRRTAQLEAANKELEAFSYSVAHDLRSPLIAIDGYCALLQKAVP</sequence>
<feature type="domain" description="PAC" evidence="7">
    <location>
        <begin position="251"/>
        <end position="304"/>
    </location>
</feature>
<dbReference type="CDD" id="cd00130">
    <property type="entry name" value="PAS"/>
    <property type="match status" value="2"/>
</dbReference>
<dbReference type="EC" id="2.7.13.3" evidence="2"/>
<keyword evidence="5" id="KW-0418">Kinase</keyword>
<reference evidence="8 9" key="1">
    <citation type="journal article" date="2015" name="Appl. Environ. Microbiol.">
        <title>Aerobic and Anaerobic Thiosulfate Oxidation by a Cold-Adapted, Subglacial Chemoautotroph.</title>
        <authorList>
            <person name="Harrold Z.R."/>
            <person name="Skidmore M.L."/>
            <person name="Hamilton T.L."/>
            <person name="Desch L."/>
            <person name="Amada K."/>
            <person name="van Gelder W."/>
            <person name="Glover K."/>
            <person name="Roden E.E."/>
            <person name="Boyd E.S."/>
        </authorList>
    </citation>
    <scope>NUCLEOTIDE SEQUENCE [LARGE SCALE GENOMIC DNA]</scope>
    <source>
        <strain evidence="8 9">RG</strain>
    </source>
</reference>
<dbReference type="Proteomes" id="UP000064243">
    <property type="component" value="Unassembled WGS sequence"/>
</dbReference>
<dbReference type="InterPro" id="IPR013767">
    <property type="entry name" value="PAS_fold"/>
</dbReference>
<dbReference type="PROSITE" id="PS50112">
    <property type="entry name" value="PAS"/>
    <property type="match status" value="1"/>
</dbReference>
<evidence type="ECO:0000259" key="7">
    <source>
        <dbReference type="PROSITE" id="PS50113"/>
    </source>
</evidence>
<dbReference type="SUPFAM" id="SSF47384">
    <property type="entry name" value="Homodimeric domain of signal transducing histidine kinase"/>
    <property type="match status" value="1"/>
</dbReference>
<evidence type="ECO:0000259" key="6">
    <source>
        <dbReference type="PROSITE" id="PS50112"/>
    </source>
</evidence>
<evidence type="ECO:0000313" key="8">
    <source>
        <dbReference type="EMBL" id="KVW92450.1"/>
    </source>
</evidence>
<dbReference type="GO" id="GO:0006355">
    <property type="term" value="P:regulation of DNA-templated transcription"/>
    <property type="evidence" value="ECO:0007669"/>
    <property type="project" value="InterPro"/>
</dbReference>
<feature type="domain" description="PAC" evidence="7">
    <location>
        <begin position="118"/>
        <end position="170"/>
    </location>
</feature>
<dbReference type="RefSeq" id="WP_157648696.1">
    <property type="nucleotide sequence ID" value="NZ_LDUG01000058.1"/>
</dbReference>
<dbReference type="PANTHER" id="PTHR43304:SF1">
    <property type="entry name" value="PAC DOMAIN-CONTAINING PROTEIN"/>
    <property type="match status" value="1"/>
</dbReference>
<keyword evidence="3" id="KW-0597">Phosphoprotein</keyword>
<evidence type="ECO:0000256" key="4">
    <source>
        <dbReference type="ARBA" id="ARBA00022679"/>
    </source>
</evidence>
<feature type="domain" description="PAS" evidence="6">
    <location>
        <begin position="171"/>
        <end position="219"/>
    </location>
</feature>
<dbReference type="InterPro" id="IPR001610">
    <property type="entry name" value="PAC"/>
</dbReference>
<keyword evidence="4" id="KW-0808">Transferase</keyword>
<keyword evidence="9" id="KW-1185">Reference proteome</keyword>
<dbReference type="PANTHER" id="PTHR43304">
    <property type="entry name" value="PHYTOCHROME-LIKE PROTEIN CPH1"/>
    <property type="match status" value="1"/>
</dbReference>
<dbReference type="SUPFAM" id="SSF55785">
    <property type="entry name" value="PYP-like sensor domain (PAS domain)"/>
    <property type="match status" value="2"/>
</dbReference>
<dbReference type="Gene3D" id="3.30.450.20">
    <property type="entry name" value="PAS domain"/>
    <property type="match status" value="2"/>
</dbReference>
<feature type="domain" description="PAC" evidence="7">
    <location>
        <begin position="1"/>
        <end position="43"/>
    </location>
</feature>
<name>A0A106BH75_THIDE</name>
<feature type="non-terminal residue" evidence="8">
    <location>
        <position position="1"/>
    </location>
</feature>
<dbReference type="InterPro" id="IPR003661">
    <property type="entry name" value="HisK_dim/P_dom"/>
</dbReference>
<accession>A0A106BH75</accession>
<proteinExistence type="predicted"/>
<evidence type="ECO:0000256" key="2">
    <source>
        <dbReference type="ARBA" id="ARBA00012438"/>
    </source>
</evidence>
<dbReference type="CDD" id="cd00082">
    <property type="entry name" value="HisKA"/>
    <property type="match status" value="1"/>
</dbReference>
<evidence type="ECO:0000256" key="1">
    <source>
        <dbReference type="ARBA" id="ARBA00000085"/>
    </source>
</evidence>
<dbReference type="GO" id="GO:0000155">
    <property type="term" value="F:phosphorelay sensor kinase activity"/>
    <property type="evidence" value="ECO:0007669"/>
    <property type="project" value="InterPro"/>
</dbReference>
<comment type="catalytic activity">
    <reaction evidence="1">
        <text>ATP + protein L-histidine = ADP + protein N-phospho-L-histidine.</text>
        <dbReference type="EC" id="2.7.13.3"/>
    </reaction>
</comment>
<dbReference type="PROSITE" id="PS50113">
    <property type="entry name" value="PAC"/>
    <property type="match status" value="3"/>
</dbReference>
<dbReference type="NCBIfam" id="TIGR00229">
    <property type="entry name" value="sensory_box"/>
    <property type="match status" value="2"/>
</dbReference>
<evidence type="ECO:0000256" key="3">
    <source>
        <dbReference type="ARBA" id="ARBA00022553"/>
    </source>
</evidence>
<dbReference type="SMART" id="SM00086">
    <property type="entry name" value="PAC"/>
    <property type="match status" value="3"/>
</dbReference>
<dbReference type="Gene3D" id="1.10.287.130">
    <property type="match status" value="1"/>
</dbReference>
<comment type="caution">
    <text evidence="8">The sequence shown here is derived from an EMBL/GenBank/DDBJ whole genome shotgun (WGS) entry which is preliminary data.</text>
</comment>
<dbReference type="InterPro" id="IPR000700">
    <property type="entry name" value="PAS-assoc_C"/>
</dbReference>
<dbReference type="InterPro" id="IPR036097">
    <property type="entry name" value="HisK_dim/P_sf"/>
</dbReference>
<organism evidence="8 9">
    <name type="scientific">Thiobacillus denitrificans</name>
    <dbReference type="NCBI Taxonomy" id="36861"/>
    <lineage>
        <taxon>Bacteria</taxon>
        <taxon>Pseudomonadati</taxon>
        <taxon>Pseudomonadota</taxon>
        <taxon>Betaproteobacteria</taxon>
        <taxon>Nitrosomonadales</taxon>
        <taxon>Thiobacillaceae</taxon>
        <taxon>Thiobacillus</taxon>
    </lineage>
</organism>
<dbReference type="InterPro" id="IPR052162">
    <property type="entry name" value="Sensor_kinase/Photoreceptor"/>
</dbReference>
<feature type="non-terminal residue" evidence="8">
    <location>
        <position position="357"/>
    </location>
</feature>
<dbReference type="Pfam" id="PF13426">
    <property type="entry name" value="PAS_9"/>
    <property type="match status" value="1"/>
</dbReference>
<gene>
    <name evidence="8" type="ORF">ABW22_15855</name>
</gene>
<dbReference type="EMBL" id="LDUG01000058">
    <property type="protein sequence ID" value="KVW92450.1"/>
    <property type="molecule type" value="Genomic_DNA"/>
</dbReference>